<dbReference type="EMBL" id="FQUR01000023">
    <property type="protein sequence ID" value="SHF30168.1"/>
    <property type="molecule type" value="Genomic_DNA"/>
</dbReference>
<dbReference type="GO" id="GO:0005737">
    <property type="term" value="C:cytoplasm"/>
    <property type="evidence" value="ECO:0007669"/>
    <property type="project" value="TreeGrafter"/>
</dbReference>
<comment type="similarity">
    <text evidence="1">Belongs to the PhzF family.</text>
</comment>
<sequence>MQIFIVDAFTNKEFSGNPAGVVLLEKGEKVDEKFMQNLATELRYSETAFLEKLTNDSYNIRFFTPTSEVALCGHATIASFTVLKELNFVKPNTVVTMHTLAGDLPVYIEEDKIMLEQAAPEAGEILDSEENILRISQALNIAPEMIGDSLYNLKPQLVSTGLWDIIVPVKTKKALFEINPDYSAIAELTKEKNAVSIHVFTLDKKEAVADCRDFAPLYGINEEAATGTANGALTYYLYLHNVINELDKIYLIHQGESMGRPSKIYAKLVKKDKDIKVLVGGSARILIKGNWVV</sequence>
<evidence type="ECO:0000256" key="3">
    <source>
        <dbReference type="PIRSR" id="PIRSR016184-1"/>
    </source>
</evidence>
<evidence type="ECO:0000256" key="1">
    <source>
        <dbReference type="ARBA" id="ARBA00008270"/>
    </source>
</evidence>
<protein>
    <submittedName>
        <fullName evidence="4">Phenazine biosynthesis protein PhzF family</fullName>
    </submittedName>
</protein>
<dbReference type="PANTHER" id="PTHR13774:SF39">
    <property type="entry name" value="BIOSYNTHESIS PROTEIN, PUTATIVE-RELATED"/>
    <property type="match status" value="1"/>
</dbReference>
<dbReference type="GO" id="GO:0016853">
    <property type="term" value="F:isomerase activity"/>
    <property type="evidence" value="ECO:0007669"/>
    <property type="project" value="UniProtKB-KW"/>
</dbReference>
<dbReference type="PANTHER" id="PTHR13774">
    <property type="entry name" value="PHENAZINE BIOSYNTHESIS PROTEIN"/>
    <property type="match status" value="1"/>
</dbReference>
<dbReference type="Proteomes" id="UP000184127">
    <property type="component" value="Unassembled WGS sequence"/>
</dbReference>
<reference evidence="5" key="1">
    <citation type="submission" date="2016-11" db="EMBL/GenBank/DDBJ databases">
        <authorList>
            <person name="Varghese N."/>
            <person name="Submissions S."/>
        </authorList>
    </citation>
    <scope>NUCLEOTIDE SEQUENCE [LARGE SCALE GENOMIC DNA]</scope>
    <source>
        <strain evidence="5">DSM 18761</strain>
    </source>
</reference>
<accession>A0A1M5AIR2</accession>
<feature type="active site" evidence="3">
    <location>
        <position position="46"/>
    </location>
</feature>
<organism evidence="4 5">
    <name type="scientific">Thermoanaerobacter uzonensis DSM 18761</name>
    <dbReference type="NCBI Taxonomy" id="1123369"/>
    <lineage>
        <taxon>Bacteria</taxon>
        <taxon>Bacillati</taxon>
        <taxon>Bacillota</taxon>
        <taxon>Clostridia</taxon>
        <taxon>Thermoanaerobacterales</taxon>
        <taxon>Thermoanaerobacteraceae</taxon>
        <taxon>Thermoanaerobacter</taxon>
    </lineage>
</organism>
<name>A0A1M5AIR2_9THEO</name>
<evidence type="ECO:0000313" key="4">
    <source>
        <dbReference type="EMBL" id="SHF30168.1"/>
    </source>
</evidence>
<keyword evidence="2" id="KW-0413">Isomerase</keyword>
<dbReference type="PIRSF" id="PIRSF016184">
    <property type="entry name" value="PhzC_PhzF"/>
    <property type="match status" value="1"/>
</dbReference>
<evidence type="ECO:0000256" key="2">
    <source>
        <dbReference type="ARBA" id="ARBA00023235"/>
    </source>
</evidence>
<proteinExistence type="inferred from homology"/>
<evidence type="ECO:0000313" key="5">
    <source>
        <dbReference type="Proteomes" id="UP000184127"/>
    </source>
</evidence>
<dbReference type="Pfam" id="PF02567">
    <property type="entry name" value="PhzC-PhzF"/>
    <property type="match status" value="1"/>
</dbReference>
<dbReference type="NCBIfam" id="TIGR00654">
    <property type="entry name" value="PhzF_family"/>
    <property type="match status" value="1"/>
</dbReference>
<gene>
    <name evidence="4" type="ORF">SAMN02745195_02319</name>
</gene>
<dbReference type="Gene3D" id="3.10.310.10">
    <property type="entry name" value="Diaminopimelate Epimerase, Chain A, domain 1"/>
    <property type="match status" value="2"/>
</dbReference>
<dbReference type="RefSeq" id="WP_072969510.1">
    <property type="nucleotide sequence ID" value="NZ_FQUR01000023.1"/>
</dbReference>
<dbReference type="SUPFAM" id="SSF54506">
    <property type="entry name" value="Diaminopimelate epimerase-like"/>
    <property type="match status" value="1"/>
</dbReference>
<dbReference type="InterPro" id="IPR003719">
    <property type="entry name" value="Phenazine_PhzF-like"/>
</dbReference>
<keyword evidence="5" id="KW-1185">Reference proteome</keyword>
<dbReference type="AlphaFoldDB" id="A0A1M5AIR2"/>